<accession>A0ABD6ERS6</accession>
<protein>
    <submittedName>
        <fullName evidence="1">Uncharacterized protein</fullName>
    </submittedName>
</protein>
<evidence type="ECO:0000313" key="1">
    <source>
        <dbReference type="EMBL" id="MFH4979397.1"/>
    </source>
</evidence>
<dbReference type="AlphaFoldDB" id="A0ABD6ERS6"/>
<proteinExistence type="predicted"/>
<reference evidence="1 2" key="1">
    <citation type="submission" date="2024-08" db="EMBL/GenBank/DDBJ databases">
        <title>Gnathostoma spinigerum genome.</title>
        <authorList>
            <person name="Gonzalez-Bertolin B."/>
            <person name="Monzon S."/>
            <person name="Zaballos A."/>
            <person name="Jimenez P."/>
            <person name="Dekumyoy P."/>
            <person name="Varona S."/>
            <person name="Cuesta I."/>
            <person name="Sumanam S."/>
            <person name="Adisakwattana P."/>
            <person name="Gasser R.B."/>
            <person name="Hernandez-Gonzalez A."/>
            <person name="Young N.D."/>
            <person name="Perteguer M.J."/>
        </authorList>
    </citation>
    <scope>NUCLEOTIDE SEQUENCE [LARGE SCALE GENOMIC DNA]</scope>
    <source>
        <strain evidence="1">AL3</strain>
        <tissue evidence="1">Liver</tissue>
    </source>
</reference>
<comment type="caution">
    <text evidence="1">The sequence shown here is derived from an EMBL/GenBank/DDBJ whole genome shotgun (WGS) entry which is preliminary data.</text>
</comment>
<keyword evidence="2" id="KW-1185">Reference proteome</keyword>
<dbReference type="EMBL" id="JBGFUD010004147">
    <property type="protein sequence ID" value="MFH4979397.1"/>
    <property type="molecule type" value="Genomic_DNA"/>
</dbReference>
<name>A0ABD6ERS6_9BILA</name>
<organism evidence="1 2">
    <name type="scientific">Gnathostoma spinigerum</name>
    <dbReference type="NCBI Taxonomy" id="75299"/>
    <lineage>
        <taxon>Eukaryota</taxon>
        <taxon>Metazoa</taxon>
        <taxon>Ecdysozoa</taxon>
        <taxon>Nematoda</taxon>
        <taxon>Chromadorea</taxon>
        <taxon>Rhabditida</taxon>
        <taxon>Spirurina</taxon>
        <taxon>Gnathostomatomorpha</taxon>
        <taxon>Gnathostomatoidea</taxon>
        <taxon>Gnathostomatidae</taxon>
        <taxon>Gnathostoma</taxon>
    </lineage>
</organism>
<gene>
    <name evidence="1" type="ORF">AB6A40_006106</name>
</gene>
<evidence type="ECO:0000313" key="2">
    <source>
        <dbReference type="Proteomes" id="UP001608902"/>
    </source>
</evidence>
<dbReference type="Proteomes" id="UP001608902">
    <property type="component" value="Unassembled WGS sequence"/>
</dbReference>
<sequence>MHTFTELNWSRVRSWRKIGERGNCDASGCGCELPTNEDPKAVTGNADRSVVNVLEDRGPGSAFFPAVVPYYRDFYRFAHRPDLELGQGSDDDSWYLRCWVTCCFVGNFLSSSIPYIEVRLFLKFFHLHLQLFGSLITELSFPCCPS</sequence>